<evidence type="ECO:0000256" key="2">
    <source>
        <dbReference type="SAM" id="MobiDB-lite"/>
    </source>
</evidence>
<keyword evidence="4" id="KW-1185">Reference proteome</keyword>
<dbReference type="CDD" id="cd15489">
    <property type="entry name" value="PHD_SF"/>
    <property type="match status" value="1"/>
</dbReference>
<sequence length="348" mass="39225">MPKCSACGRFLSSAGATNCTGCQGLYHMVCVGLVENGKLPKLWKCPECLAKRPKKGNVDTPVKAAETSCSDGDEASTELEMQSDVHVEMSQSVELGRELRLIREQLQHIRNEIKDFRSELNEVRSSIAACNLRVDTVNDRLLDIEKEILAPSKKSKEIEKLESTVAKLKVDINDRDQDLLRADIEITNLPETRGKNPCHTVAAVAAKLGVALSQNDIVFAERVGKKDENSSEGREGVRGRRIVARLSRPSLRDDFLRCARTRRGTITEGMEYSPPHRRFYINERLTRTNKHLFYLVRETAKQKQWKFTWTKLGKIFARHGEGKVVHQIKSESDLERVFGIPDVGPVTN</sequence>
<dbReference type="Gene3D" id="3.30.40.10">
    <property type="entry name" value="Zinc/RING finger domain, C3HC4 (zinc finger)"/>
    <property type="match status" value="1"/>
</dbReference>
<proteinExistence type="predicted"/>
<gene>
    <name evidence="5" type="primary">LOC128199834</name>
</gene>
<dbReference type="InterPro" id="IPR011011">
    <property type="entry name" value="Znf_FYVE_PHD"/>
</dbReference>
<dbReference type="Proteomes" id="UP001652582">
    <property type="component" value="Unplaced"/>
</dbReference>
<feature type="coiled-coil region" evidence="1">
    <location>
        <begin position="99"/>
        <end position="126"/>
    </location>
</feature>
<dbReference type="Pfam" id="PF25298">
    <property type="entry name" value="Baculo_FP_2nd"/>
    <property type="match status" value="1"/>
</dbReference>
<feature type="region of interest" description="Disordered" evidence="2">
    <location>
        <begin position="53"/>
        <end position="74"/>
    </location>
</feature>
<dbReference type="Gene3D" id="1.10.287.1490">
    <property type="match status" value="1"/>
</dbReference>
<dbReference type="SUPFAM" id="SSF57903">
    <property type="entry name" value="FYVE/PHD zinc finger"/>
    <property type="match status" value="1"/>
</dbReference>
<dbReference type="InterPro" id="IPR013083">
    <property type="entry name" value="Znf_RING/FYVE/PHD"/>
</dbReference>
<evidence type="ECO:0000313" key="5">
    <source>
        <dbReference type="RefSeq" id="XP_052746968.1"/>
    </source>
</evidence>
<keyword evidence="1" id="KW-0175">Coiled coil</keyword>
<feature type="domain" description="FP protein C-terminal" evidence="3">
    <location>
        <begin position="286"/>
        <end position="337"/>
    </location>
</feature>
<evidence type="ECO:0000313" key="4">
    <source>
        <dbReference type="Proteomes" id="UP001652582"/>
    </source>
</evidence>
<evidence type="ECO:0000256" key="1">
    <source>
        <dbReference type="SAM" id="Coils"/>
    </source>
</evidence>
<name>A0ABM3M668_BICAN</name>
<organism evidence="4 5">
    <name type="scientific">Bicyclus anynana</name>
    <name type="common">Squinting bush brown butterfly</name>
    <dbReference type="NCBI Taxonomy" id="110368"/>
    <lineage>
        <taxon>Eukaryota</taxon>
        <taxon>Metazoa</taxon>
        <taxon>Ecdysozoa</taxon>
        <taxon>Arthropoda</taxon>
        <taxon>Hexapoda</taxon>
        <taxon>Insecta</taxon>
        <taxon>Pterygota</taxon>
        <taxon>Neoptera</taxon>
        <taxon>Endopterygota</taxon>
        <taxon>Lepidoptera</taxon>
        <taxon>Glossata</taxon>
        <taxon>Ditrysia</taxon>
        <taxon>Papilionoidea</taxon>
        <taxon>Nymphalidae</taxon>
        <taxon>Satyrinae</taxon>
        <taxon>Satyrini</taxon>
        <taxon>Mycalesina</taxon>
        <taxon>Bicyclus</taxon>
    </lineage>
</organism>
<protein>
    <submittedName>
        <fullName evidence="5">Uncharacterized protein LOC128199834</fullName>
    </submittedName>
</protein>
<dbReference type="GeneID" id="128199834"/>
<evidence type="ECO:0000259" key="3">
    <source>
        <dbReference type="Pfam" id="PF25298"/>
    </source>
</evidence>
<accession>A0ABM3M668</accession>
<dbReference type="RefSeq" id="XP_052746968.1">
    <property type="nucleotide sequence ID" value="XM_052891008.1"/>
</dbReference>
<dbReference type="InterPro" id="IPR057251">
    <property type="entry name" value="FP_C"/>
</dbReference>
<reference evidence="5" key="1">
    <citation type="submission" date="2025-08" db="UniProtKB">
        <authorList>
            <consortium name="RefSeq"/>
        </authorList>
    </citation>
    <scope>IDENTIFICATION</scope>
</reference>